<evidence type="ECO:0000256" key="1">
    <source>
        <dbReference type="ARBA" id="ARBA00006272"/>
    </source>
</evidence>
<evidence type="ECO:0000256" key="7">
    <source>
        <dbReference type="PIRSR" id="PIRSR001123-1"/>
    </source>
</evidence>
<keyword evidence="4 8" id="KW-0479">Metal-binding</keyword>
<protein>
    <submittedName>
        <fullName evidence="9">Peptidase M42</fullName>
    </submittedName>
</protein>
<evidence type="ECO:0000256" key="2">
    <source>
        <dbReference type="ARBA" id="ARBA00022438"/>
    </source>
</evidence>
<keyword evidence="10" id="KW-1185">Reference proteome</keyword>
<evidence type="ECO:0000256" key="3">
    <source>
        <dbReference type="ARBA" id="ARBA00022670"/>
    </source>
</evidence>
<dbReference type="eggNOG" id="COG1363">
    <property type="taxonomic scope" value="Bacteria"/>
</dbReference>
<feature type="binding site" evidence="8">
    <location>
        <position position="321"/>
    </location>
    <ligand>
        <name>Zn(2+)</name>
        <dbReference type="ChEBI" id="CHEBI:29105"/>
        <label>2</label>
    </ligand>
</feature>
<reference evidence="9 10" key="2">
    <citation type="journal article" date="2011" name="ISME J.">
        <title>RNA-seq reveals cooperative metabolic interactions between two termite-gut spirochete species in co-culture.</title>
        <authorList>
            <person name="Rosenthal A.Z."/>
            <person name="Matson E.G."/>
            <person name="Eldar A."/>
            <person name="Leadbetter J.R."/>
        </authorList>
    </citation>
    <scope>NUCLEOTIDE SEQUENCE [LARGE SCALE GENOMIC DNA]</scope>
    <source>
        <strain evidence="10">ATCC BAA-887 / DSM 12427 / ZAS-2</strain>
    </source>
</reference>
<accession>F5YHF5</accession>
<feature type="binding site" evidence="8">
    <location>
        <position position="215"/>
    </location>
    <ligand>
        <name>Zn(2+)</name>
        <dbReference type="ChEBI" id="CHEBI:29105"/>
        <label>2</label>
    </ligand>
</feature>
<dbReference type="PIRSF" id="PIRSF001123">
    <property type="entry name" value="PepA_GA"/>
    <property type="match status" value="1"/>
</dbReference>
<gene>
    <name evidence="9" type="ordered locus">TREPR_2427</name>
</gene>
<evidence type="ECO:0000256" key="6">
    <source>
        <dbReference type="PIRNR" id="PIRNR001123"/>
    </source>
</evidence>
<evidence type="ECO:0000256" key="5">
    <source>
        <dbReference type="ARBA" id="ARBA00022801"/>
    </source>
</evidence>
<proteinExistence type="inferred from homology"/>
<comment type="cofactor">
    <cofactor evidence="8">
        <name>a divalent metal cation</name>
        <dbReference type="ChEBI" id="CHEBI:60240"/>
    </cofactor>
    <text evidence="8">Binds 2 divalent metal cations per subunit.</text>
</comment>
<dbReference type="KEGG" id="tpi:TREPR_2427"/>
<dbReference type="EMBL" id="CP001843">
    <property type="protein sequence ID" value="AEF84961.1"/>
    <property type="molecule type" value="Genomic_DNA"/>
</dbReference>
<dbReference type="OrthoDB" id="9772053at2"/>
<feature type="binding site" evidence="8">
    <location>
        <position position="182"/>
    </location>
    <ligand>
        <name>Zn(2+)</name>
        <dbReference type="ChEBI" id="CHEBI:29105"/>
        <label>2</label>
    </ligand>
</feature>
<dbReference type="Gene3D" id="3.40.630.10">
    <property type="entry name" value="Zn peptidases"/>
    <property type="match status" value="1"/>
</dbReference>
<feature type="active site" description="Proton acceptor" evidence="7">
    <location>
        <position position="214"/>
    </location>
</feature>
<sequence length="351" mass="37917">MFIEGTETMDIQKTLFELCRLWGPSGFEEKVSAHCAAILGEYTRDVKTDRLGNVLASIPCGKTGARKVLVDAHVDEIGMIVSGIEEGFLKFETIGGVDPRMLPGREVVILTEDPLFGVVSCLPPHVLTAEQMEKPIPVKDMFIDAGFSDEEARKRIPIGTPVVYRDEPRALENRILSGKAMDDRAGFVALVQTLELLKGRALGVDLLVAAGAQEEVGMRGAGPLAYAVSPDYAVIVDVSHAHTPDSKGQTSCKFGGGPSIGIGPNTDRRFTQYIRDTAVSRDIPHQLTVHTRNSGTNAFPVQVARAGVITAMVEIPTRYMHSPVECLMIDDIENTAKLIAAVLEGMDGEGF</sequence>
<dbReference type="PANTHER" id="PTHR32481">
    <property type="entry name" value="AMINOPEPTIDASE"/>
    <property type="match status" value="1"/>
</dbReference>
<organism evidence="9 10">
    <name type="scientific">Treponema primitia (strain ATCC BAA-887 / DSM 12427 / ZAS-2)</name>
    <dbReference type="NCBI Taxonomy" id="545694"/>
    <lineage>
        <taxon>Bacteria</taxon>
        <taxon>Pseudomonadati</taxon>
        <taxon>Spirochaetota</taxon>
        <taxon>Spirochaetia</taxon>
        <taxon>Spirochaetales</taxon>
        <taxon>Treponemataceae</taxon>
        <taxon>Treponema</taxon>
    </lineage>
</organism>
<dbReference type="InterPro" id="IPR023367">
    <property type="entry name" value="Peptidase_M42_dom2"/>
</dbReference>
<evidence type="ECO:0000313" key="9">
    <source>
        <dbReference type="EMBL" id="AEF84961.1"/>
    </source>
</evidence>
<dbReference type="Gene3D" id="2.40.30.40">
    <property type="entry name" value="Peptidase M42, domain 2"/>
    <property type="match status" value="1"/>
</dbReference>
<evidence type="ECO:0000256" key="4">
    <source>
        <dbReference type="ARBA" id="ARBA00022723"/>
    </source>
</evidence>
<keyword evidence="2" id="KW-0031">Aminopeptidase</keyword>
<dbReference type="PANTHER" id="PTHR32481:SF0">
    <property type="entry name" value="AMINOPEPTIDASE YPDE-RELATED"/>
    <property type="match status" value="1"/>
</dbReference>
<evidence type="ECO:0000256" key="8">
    <source>
        <dbReference type="PIRSR" id="PIRSR001123-2"/>
    </source>
</evidence>
<dbReference type="GO" id="GO:0004177">
    <property type="term" value="F:aminopeptidase activity"/>
    <property type="evidence" value="ECO:0007669"/>
    <property type="project" value="UniProtKB-UniRule"/>
</dbReference>
<comment type="similarity">
    <text evidence="1 6">Belongs to the peptidase M42 family.</text>
</comment>
<feature type="binding site" evidence="8">
    <location>
        <position position="182"/>
    </location>
    <ligand>
        <name>Zn(2+)</name>
        <dbReference type="ChEBI" id="CHEBI:29105"/>
        <label>1</label>
    </ligand>
</feature>
<dbReference type="Pfam" id="PF05343">
    <property type="entry name" value="Peptidase_M42"/>
    <property type="match status" value="1"/>
</dbReference>
<dbReference type="GO" id="GO:0046872">
    <property type="term" value="F:metal ion binding"/>
    <property type="evidence" value="ECO:0007669"/>
    <property type="project" value="UniProtKB-UniRule"/>
</dbReference>
<dbReference type="STRING" id="545694.TREPR_2427"/>
<name>F5YHF5_TREPZ</name>
<keyword evidence="3" id="KW-0645">Protease</keyword>
<reference evidence="10" key="1">
    <citation type="submission" date="2009-12" db="EMBL/GenBank/DDBJ databases">
        <title>Complete sequence of Treponema primitia strain ZAS-2.</title>
        <authorList>
            <person name="Tetu S.G."/>
            <person name="Matson E."/>
            <person name="Ren Q."/>
            <person name="Seshadri R."/>
            <person name="Elbourne L."/>
            <person name="Hassan K.A."/>
            <person name="Durkin A."/>
            <person name="Radune D."/>
            <person name="Mohamoud Y."/>
            <person name="Shay R."/>
            <person name="Jin S."/>
            <person name="Zhang X."/>
            <person name="Lucey K."/>
            <person name="Ballor N.R."/>
            <person name="Ottesen E."/>
            <person name="Rosenthal R."/>
            <person name="Allen A."/>
            <person name="Leadbetter J.R."/>
            <person name="Paulsen I.T."/>
        </authorList>
    </citation>
    <scope>NUCLEOTIDE SEQUENCE [LARGE SCALE GENOMIC DNA]</scope>
    <source>
        <strain evidence="10">ATCC BAA-887 / DSM 12427 / ZAS-2</strain>
    </source>
</reference>
<feature type="binding site" evidence="8">
    <location>
        <position position="237"/>
    </location>
    <ligand>
        <name>Zn(2+)</name>
        <dbReference type="ChEBI" id="CHEBI:29105"/>
        <label>1</label>
    </ligand>
</feature>
<keyword evidence="5" id="KW-0378">Hydrolase</keyword>
<feature type="binding site" evidence="8">
    <location>
        <position position="73"/>
    </location>
    <ligand>
        <name>Zn(2+)</name>
        <dbReference type="ChEBI" id="CHEBI:29105"/>
        <label>1</label>
    </ligand>
</feature>
<dbReference type="SUPFAM" id="SSF53187">
    <property type="entry name" value="Zn-dependent exopeptidases"/>
    <property type="match status" value="1"/>
</dbReference>
<dbReference type="GO" id="GO:0006508">
    <property type="term" value="P:proteolysis"/>
    <property type="evidence" value="ECO:0007669"/>
    <property type="project" value="UniProtKB-KW"/>
</dbReference>
<dbReference type="AlphaFoldDB" id="F5YHF5"/>
<dbReference type="InterPro" id="IPR008007">
    <property type="entry name" value="Peptidase_M42"/>
</dbReference>
<evidence type="ECO:0000313" key="10">
    <source>
        <dbReference type="Proteomes" id="UP000009223"/>
    </source>
</evidence>
<dbReference type="HOGENOM" id="CLU_047249_1_0_12"/>
<dbReference type="SUPFAM" id="SSF101821">
    <property type="entry name" value="Aminopeptidase/glucanase lid domain"/>
    <property type="match status" value="1"/>
</dbReference>
<dbReference type="InterPro" id="IPR051464">
    <property type="entry name" value="Peptidase_M42_aminopept"/>
</dbReference>
<dbReference type="Proteomes" id="UP000009223">
    <property type="component" value="Chromosome"/>
</dbReference>